<evidence type="ECO:0000256" key="11">
    <source>
        <dbReference type="ARBA" id="ARBA00034617"/>
    </source>
</evidence>
<dbReference type="GO" id="GO:0006260">
    <property type="term" value="P:DNA replication"/>
    <property type="evidence" value="ECO:0007669"/>
    <property type="project" value="InterPro"/>
</dbReference>
<evidence type="ECO:0000256" key="6">
    <source>
        <dbReference type="ARBA" id="ARBA00022806"/>
    </source>
</evidence>
<dbReference type="Pfam" id="PF09382">
    <property type="entry name" value="RQC"/>
    <property type="match status" value="1"/>
</dbReference>
<dbReference type="GO" id="GO:0005694">
    <property type="term" value="C:chromosome"/>
    <property type="evidence" value="ECO:0007669"/>
    <property type="project" value="TreeGrafter"/>
</dbReference>
<comment type="similarity">
    <text evidence="2">Belongs to the helicase family. RecQ subfamily.</text>
</comment>
<dbReference type="GO" id="GO:0005524">
    <property type="term" value="F:ATP binding"/>
    <property type="evidence" value="ECO:0007669"/>
    <property type="project" value="UniProtKB-KW"/>
</dbReference>
<feature type="domain" description="Helicase C-terminal" evidence="16">
    <location>
        <begin position="710"/>
        <end position="856"/>
    </location>
</feature>
<dbReference type="Gene3D" id="1.10.150.80">
    <property type="entry name" value="HRDC domain"/>
    <property type="match status" value="1"/>
</dbReference>
<dbReference type="InterPro" id="IPR001650">
    <property type="entry name" value="Helicase_C-like"/>
</dbReference>
<evidence type="ECO:0000256" key="3">
    <source>
        <dbReference type="ARBA" id="ARBA00022528"/>
    </source>
</evidence>
<dbReference type="Gene3D" id="1.10.10.10">
    <property type="entry name" value="Winged helix-like DNA-binding domain superfamily/Winged helix DNA-binding domain"/>
    <property type="match status" value="1"/>
</dbReference>
<dbReference type="CDD" id="cd17920">
    <property type="entry name" value="DEXHc_RecQ"/>
    <property type="match status" value="1"/>
</dbReference>
<evidence type="ECO:0000256" key="1">
    <source>
        <dbReference type="ARBA" id="ARBA00004123"/>
    </source>
</evidence>
<keyword evidence="4" id="KW-0547">Nucleotide-binding</keyword>
<dbReference type="GO" id="GO:0005737">
    <property type="term" value="C:cytoplasm"/>
    <property type="evidence" value="ECO:0007669"/>
    <property type="project" value="TreeGrafter"/>
</dbReference>
<dbReference type="NCBIfam" id="TIGR00614">
    <property type="entry name" value="recQ_fam"/>
    <property type="match status" value="1"/>
</dbReference>
<dbReference type="Pfam" id="PF16124">
    <property type="entry name" value="RecQ_Zn_bind"/>
    <property type="match status" value="1"/>
</dbReference>
<dbReference type="SMART" id="SM00341">
    <property type="entry name" value="HRDC"/>
    <property type="match status" value="1"/>
</dbReference>
<dbReference type="SMART" id="SM00956">
    <property type="entry name" value="RQC"/>
    <property type="match status" value="1"/>
</dbReference>
<name>A0A8T2SUJ5_CERRI</name>
<dbReference type="InterPro" id="IPR011545">
    <property type="entry name" value="DEAD/DEAH_box_helicase_dom"/>
</dbReference>
<sequence>MVLMNKTALTSTGISGKQINAINKLPVTNWDQHVKVVDTVSDNGKLLTSGFLYSLTGQNPSADRAAKLPVRSRICIVSTTGEQELMASKVWRKLEGCKRIDYVKPGVSAPVKNLQGSIAVQQGKAWSSGINASCNNQSGQPFKVPRPTGTSFSNNPQSQGTRAFQTPPTCFSATVNSSNAVPSKESRTNSVTHVSDSLKHISMSVHASNSIARPNYYNNDNSRLQGVTTLDDDESIMCPISAKSSKQQNHNYVDLEDDELLQAIDIDQIVSKHYEKASTQVSTPVLLKKNVACTHPEQKINSSSPSFSLGASESLNKEKLCRNGVQDPKAHLQEMKDKLIQVSNELLDNAAELTIERSEELRVERLRLNNAIQLLEQCLQSPAIGEEKYTPHSSAGVSPALGVSDSVTVRGQTPFITPVRTNENNSVQFVNNSSVLPFASRTERLFGNTEPFKTPSPSFSSVPRMQVENVTYTEGSEDKQWGRKDFPWSHELEINNKRYFGNRSFRPNQREIMNATMSGHDVFVLMPTGGGKSLTYQLPAVCVAGITLVVSPLVSLIQDQIMHLSQVNIPAAYLSGSMEWQEQQQILSELNSACCKFKLLYVTPEKIARSDNLFRHLESLHRRNFLARIVIDEAHCVSQWGHDFRPDYQGLGVLKTKFPLVPLMALTATATLSVKEDVVRALGLVNCIVFRQTFNRPNLRYAVIAKTKNCLEDINKFIKENHPNESGIIYCLSRMDCEKVSEKLREFGHKTAFYHGNMDSEERAHVQFQWSKDAINIICATIAFGMGINKPDVRFVIHHSIPKSIEAYHQESGRAGRDNLPATCLLYYNYGDYIRVKHMLTQGATECTPTNLGNNRSWNSPSSNSNPQLTTNIENLSRMLSYCENDVDCRRSIQLAHFGEKFDGSTCNRTCDNCSKAVVAVENDVSESAKQLVTLITAMGQRFSVTHVLDVFRGSMSQQVKKHMHDRLEYHGMGKHLSKGVVERILHRMVFEGILREDISKSDVFGSISSILKVDDAKAKELFSGCKLIMRFPASKGNDIFDKPESVKKSLQPSTNKLNSEDSPSQAQVSVDPALSSKIYSDLQKLRLELVNEAGGNLMPYHIMGNSELQQISKKLPKTNEELLEINGIGKVKSNKYGARILAVVTEAIERHQGMHQSTNENTAPLPKRTAEEVILAAKRGAKSGPSKGKSRKDIKSARETNKKSKLETPPGMQAPLSDSMGMRNRMESTPISEGFRSSNEFDSRSFQAGGEQRSSRILPATLTASKRLSEEGGEASSFAEFAFKRMHRI</sequence>
<dbReference type="InterPro" id="IPR018982">
    <property type="entry name" value="RQC_domain"/>
</dbReference>
<dbReference type="SUPFAM" id="SSF47819">
    <property type="entry name" value="HRDC-like"/>
    <property type="match status" value="1"/>
</dbReference>
<dbReference type="Gene3D" id="3.40.50.300">
    <property type="entry name" value="P-loop containing nucleotide triphosphate hydrolases"/>
    <property type="match status" value="2"/>
</dbReference>
<feature type="compositionally biased region" description="Basic and acidic residues" evidence="13">
    <location>
        <begin position="1192"/>
        <end position="1207"/>
    </location>
</feature>
<keyword evidence="5" id="KW-0378">Hydrolase</keyword>
<comment type="catalytic activity">
    <reaction evidence="11">
        <text>Couples ATP hydrolysis with the unwinding of duplex DNA by translocating in the 3'-5' direction.</text>
        <dbReference type="EC" id="5.6.2.4"/>
    </reaction>
</comment>
<keyword evidence="6" id="KW-0347">Helicase</keyword>
<dbReference type="InterPro" id="IPR044876">
    <property type="entry name" value="HRDC_dom_sf"/>
</dbReference>
<evidence type="ECO:0000256" key="8">
    <source>
        <dbReference type="ARBA" id="ARBA00023125"/>
    </source>
</evidence>
<evidence type="ECO:0000313" key="17">
    <source>
        <dbReference type="EMBL" id="KAH7373518.1"/>
    </source>
</evidence>
<dbReference type="InterPro" id="IPR032284">
    <property type="entry name" value="RecQ_Zn-bd"/>
</dbReference>
<dbReference type="FunFam" id="3.40.50.300:FF:000340">
    <property type="entry name" value="Bloom syndrome, RecQ helicase"/>
    <property type="match status" value="1"/>
</dbReference>
<evidence type="ECO:0000256" key="13">
    <source>
        <dbReference type="SAM" id="MobiDB-lite"/>
    </source>
</evidence>
<dbReference type="CDD" id="cd18794">
    <property type="entry name" value="SF2_C_RecQ"/>
    <property type="match status" value="1"/>
</dbReference>
<dbReference type="PROSITE" id="PS00690">
    <property type="entry name" value="DEAH_ATP_HELICASE"/>
    <property type="match status" value="1"/>
</dbReference>
<dbReference type="PROSITE" id="PS51192">
    <property type="entry name" value="HELICASE_ATP_BIND_1"/>
    <property type="match status" value="1"/>
</dbReference>
<dbReference type="OrthoDB" id="10261556at2759"/>
<dbReference type="PROSITE" id="PS51194">
    <property type="entry name" value="HELICASE_CTER"/>
    <property type="match status" value="1"/>
</dbReference>
<dbReference type="GO" id="GO:0009378">
    <property type="term" value="F:four-way junction helicase activity"/>
    <property type="evidence" value="ECO:0007669"/>
    <property type="project" value="TreeGrafter"/>
</dbReference>
<accession>A0A8T2SUJ5</accession>
<dbReference type="PANTHER" id="PTHR13710">
    <property type="entry name" value="DNA HELICASE RECQ FAMILY MEMBER"/>
    <property type="match status" value="1"/>
</dbReference>
<feature type="compositionally biased region" description="Polar residues" evidence="13">
    <location>
        <begin position="1049"/>
        <end position="1069"/>
    </location>
</feature>
<dbReference type="InterPro" id="IPR010997">
    <property type="entry name" value="HRDC-like_sf"/>
</dbReference>
<keyword evidence="18" id="KW-1185">Reference proteome</keyword>
<keyword evidence="9" id="KW-0413">Isomerase</keyword>
<dbReference type="GO" id="GO:0005634">
    <property type="term" value="C:nucleus"/>
    <property type="evidence" value="ECO:0007669"/>
    <property type="project" value="UniProtKB-SubCell"/>
</dbReference>
<evidence type="ECO:0000256" key="7">
    <source>
        <dbReference type="ARBA" id="ARBA00022840"/>
    </source>
</evidence>
<dbReference type="InterPro" id="IPR002464">
    <property type="entry name" value="DNA/RNA_helicase_DEAH_CS"/>
</dbReference>
<feature type="region of interest" description="Disordered" evidence="13">
    <location>
        <begin position="1178"/>
        <end position="1258"/>
    </location>
</feature>
<gene>
    <name evidence="17" type="ORF">KP509_17G060200</name>
</gene>
<dbReference type="Pfam" id="PF00570">
    <property type="entry name" value="HRDC"/>
    <property type="match status" value="1"/>
</dbReference>
<feature type="compositionally biased region" description="Polar residues" evidence="13">
    <location>
        <begin position="1228"/>
        <end position="1247"/>
    </location>
</feature>
<dbReference type="InterPro" id="IPR004589">
    <property type="entry name" value="DNA_helicase_ATP-dep_RecQ"/>
</dbReference>
<evidence type="ECO:0000256" key="9">
    <source>
        <dbReference type="ARBA" id="ARBA00023235"/>
    </source>
</evidence>
<keyword evidence="10" id="KW-0539">Nucleus</keyword>
<dbReference type="EC" id="5.6.2.4" evidence="12"/>
<evidence type="ECO:0000256" key="2">
    <source>
        <dbReference type="ARBA" id="ARBA00005446"/>
    </source>
</evidence>
<dbReference type="SMART" id="SM00487">
    <property type="entry name" value="DEXDc"/>
    <property type="match status" value="1"/>
</dbReference>
<evidence type="ECO:0000259" key="14">
    <source>
        <dbReference type="PROSITE" id="PS50967"/>
    </source>
</evidence>
<dbReference type="InterPro" id="IPR002121">
    <property type="entry name" value="HRDC_dom"/>
</dbReference>
<dbReference type="EMBL" id="CM035422">
    <property type="protein sequence ID" value="KAH7373518.1"/>
    <property type="molecule type" value="Genomic_DNA"/>
</dbReference>
<evidence type="ECO:0000256" key="10">
    <source>
        <dbReference type="ARBA" id="ARBA00023242"/>
    </source>
</evidence>
<dbReference type="GO" id="GO:0000724">
    <property type="term" value="P:double-strand break repair via homologous recombination"/>
    <property type="evidence" value="ECO:0007669"/>
    <property type="project" value="TreeGrafter"/>
</dbReference>
<dbReference type="Pfam" id="PF00270">
    <property type="entry name" value="DEAD"/>
    <property type="match status" value="1"/>
</dbReference>
<dbReference type="PANTHER" id="PTHR13710:SF156">
    <property type="entry name" value="ATP-DEPENDENT DNA HELICASE Q-LIKE 4B"/>
    <property type="match status" value="1"/>
</dbReference>
<dbReference type="Proteomes" id="UP000825935">
    <property type="component" value="Chromosome 17"/>
</dbReference>
<keyword evidence="8" id="KW-0238">DNA-binding</keyword>
<feature type="region of interest" description="Disordered" evidence="13">
    <location>
        <begin position="1046"/>
        <end position="1070"/>
    </location>
</feature>
<feature type="domain" description="HRDC" evidence="14">
    <location>
        <begin position="1073"/>
        <end position="1155"/>
    </location>
</feature>
<dbReference type="InterPro" id="IPR027417">
    <property type="entry name" value="P-loop_NTPase"/>
</dbReference>
<evidence type="ECO:0000259" key="16">
    <source>
        <dbReference type="PROSITE" id="PS51194"/>
    </source>
</evidence>
<dbReference type="SUPFAM" id="SSF52540">
    <property type="entry name" value="P-loop containing nucleoside triphosphate hydrolases"/>
    <property type="match status" value="2"/>
</dbReference>
<dbReference type="GO" id="GO:0043138">
    <property type="term" value="F:3'-5' DNA helicase activity"/>
    <property type="evidence" value="ECO:0007669"/>
    <property type="project" value="UniProtKB-EC"/>
</dbReference>
<evidence type="ECO:0000256" key="4">
    <source>
        <dbReference type="ARBA" id="ARBA00022741"/>
    </source>
</evidence>
<dbReference type="InterPro" id="IPR036388">
    <property type="entry name" value="WH-like_DNA-bd_sf"/>
</dbReference>
<feature type="domain" description="Helicase ATP-binding" evidence="15">
    <location>
        <begin position="513"/>
        <end position="688"/>
    </location>
</feature>
<dbReference type="GO" id="GO:0016787">
    <property type="term" value="F:hydrolase activity"/>
    <property type="evidence" value="ECO:0007669"/>
    <property type="project" value="UniProtKB-KW"/>
</dbReference>
<dbReference type="GO" id="GO:0003677">
    <property type="term" value="F:DNA binding"/>
    <property type="evidence" value="ECO:0007669"/>
    <property type="project" value="UniProtKB-KW"/>
</dbReference>
<protein>
    <recommendedName>
        <fullName evidence="12">DNA 3'-5' helicase</fullName>
        <ecNumber evidence="12">5.6.2.4</ecNumber>
    </recommendedName>
</protein>
<dbReference type="FunFam" id="3.40.50.300:FF:001544">
    <property type="entry name" value="ATP-dependent DNA helicase"/>
    <property type="match status" value="1"/>
</dbReference>
<evidence type="ECO:0000259" key="15">
    <source>
        <dbReference type="PROSITE" id="PS51192"/>
    </source>
</evidence>
<dbReference type="PROSITE" id="PS50967">
    <property type="entry name" value="HRDC"/>
    <property type="match status" value="1"/>
</dbReference>
<evidence type="ECO:0000256" key="5">
    <source>
        <dbReference type="ARBA" id="ARBA00022801"/>
    </source>
</evidence>
<dbReference type="SMART" id="SM00490">
    <property type="entry name" value="HELICc"/>
    <property type="match status" value="1"/>
</dbReference>
<keyword evidence="3" id="KW-0934">Plastid</keyword>
<dbReference type="Pfam" id="PF00271">
    <property type="entry name" value="Helicase_C"/>
    <property type="match status" value="1"/>
</dbReference>
<reference evidence="17" key="1">
    <citation type="submission" date="2021-08" db="EMBL/GenBank/DDBJ databases">
        <title>WGS assembly of Ceratopteris richardii.</title>
        <authorList>
            <person name="Marchant D.B."/>
            <person name="Chen G."/>
            <person name="Jenkins J."/>
            <person name="Shu S."/>
            <person name="Leebens-Mack J."/>
            <person name="Grimwood J."/>
            <person name="Schmutz J."/>
            <person name="Soltis P."/>
            <person name="Soltis D."/>
            <person name="Chen Z.-H."/>
        </authorList>
    </citation>
    <scope>NUCLEOTIDE SEQUENCE</scope>
    <source>
        <strain evidence="17">Whitten #5841</strain>
        <tissue evidence="17">Leaf</tissue>
    </source>
</reference>
<comment type="caution">
    <text evidence="17">The sequence shown here is derived from an EMBL/GenBank/DDBJ whole genome shotgun (WGS) entry which is preliminary data.</text>
</comment>
<keyword evidence="3" id="KW-0150">Chloroplast</keyword>
<keyword evidence="7" id="KW-0067">ATP-binding</keyword>
<evidence type="ECO:0000313" key="18">
    <source>
        <dbReference type="Proteomes" id="UP000825935"/>
    </source>
</evidence>
<evidence type="ECO:0000256" key="12">
    <source>
        <dbReference type="ARBA" id="ARBA00034808"/>
    </source>
</evidence>
<proteinExistence type="inferred from homology"/>
<dbReference type="InterPro" id="IPR014001">
    <property type="entry name" value="Helicase_ATP-bd"/>
</dbReference>
<comment type="subcellular location">
    <subcellularLocation>
        <location evidence="1">Nucleus</location>
    </subcellularLocation>
</comment>
<dbReference type="OMA" id="EHANAFE"/>
<organism evidence="17 18">
    <name type="scientific">Ceratopteris richardii</name>
    <name type="common">Triangle waterfern</name>
    <dbReference type="NCBI Taxonomy" id="49495"/>
    <lineage>
        <taxon>Eukaryota</taxon>
        <taxon>Viridiplantae</taxon>
        <taxon>Streptophyta</taxon>
        <taxon>Embryophyta</taxon>
        <taxon>Tracheophyta</taxon>
        <taxon>Polypodiopsida</taxon>
        <taxon>Polypodiidae</taxon>
        <taxon>Polypodiales</taxon>
        <taxon>Pteridineae</taxon>
        <taxon>Pteridaceae</taxon>
        <taxon>Parkerioideae</taxon>
        <taxon>Ceratopteris</taxon>
    </lineage>
</organism>